<dbReference type="PANTHER" id="PTHR24292:SF54">
    <property type="entry name" value="CYP9F3-RELATED"/>
    <property type="match status" value="1"/>
</dbReference>
<evidence type="ECO:0000256" key="4">
    <source>
        <dbReference type="ARBA" id="ARBA00004406"/>
    </source>
</evidence>
<keyword evidence="12 15" id="KW-0503">Monooxygenase</keyword>
<comment type="cofactor">
    <cofactor evidence="1 14">
        <name>heme</name>
        <dbReference type="ChEBI" id="CHEBI:30413"/>
    </cofactor>
</comment>
<evidence type="ECO:0000256" key="9">
    <source>
        <dbReference type="ARBA" id="ARBA00022848"/>
    </source>
</evidence>
<dbReference type="EnsemblMetazoa" id="XM_019917055.1">
    <property type="protein sequence ID" value="XP_019772614.1"/>
    <property type="gene ID" value="LOC109546191"/>
</dbReference>
<protein>
    <recommendedName>
        <fullName evidence="18">Cytochrome P450</fullName>
    </recommendedName>
</protein>
<evidence type="ECO:0000256" key="14">
    <source>
        <dbReference type="PIRSR" id="PIRSR602403-1"/>
    </source>
</evidence>
<keyword evidence="13" id="KW-0472">Membrane</keyword>
<dbReference type="GO" id="GO:0004497">
    <property type="term" value="F:monooxygenase activity"/>
    <property type="evidence" value="ECO:0007669"/>
    <property type="project" value="UniProtKB-KW"/>
</dbReference>
<dbReference type="GO" id="GO:0005506">
    <property type="term" value="F:iron ion binding"/>
    <property type="evidence" value="ECO:0007669"/>
    <property type="project" value="InterPro"/>
</dbReference>
<comment type="similarity">
    <text evidence="5 15">Belongs to the cytochrome P450 family.</text>
</comment>
<dbReference type="PRINTS" id="PR00465">
    <property type="entry name" value="EP450IV"/>
</dbReference>
<dbReference type="InterPro" id="IPR050476">
    <property type="entry name" value="Insect_CytP450_Detox"/>
</dbReference>
<dbReference type="PRINTS" id="PR00385">
    <property type="entry name" value="P450"/>
</dbReference>
<evidence type="ECO:0000256" key="11">
    <source>
        <dbReference type="ARBA" id="ARBA00023004"/>
    </source>
</evidence>
<dbReference type="SUPFAM" id="SSF48264">
    <property type="entry name" value="Cytochrome P450"/>
    <property type="match status" value="1"/>
</dbReference>
<dbReference type="GO" id="GO:0020037">
    <property type="term" value="F:heme binding"/>
    <property type="evidence" value="ECO:0007669"/>
    <property type="project" value="InterPro"/>
</dbReference>
<sequence length="196" mass="22147">MTCTCELKSFLGKGPQFANLTDADIAAQAMVFCLGGFDTISNAMSVGSYELAVNKEIQNKLRSEIVETHRLNGGKVTYDSLLKMKYMDKVISEILRKWPPAGVVDRVATKPYTIEPVNADEKPVHLKLGDLFWIPMFGFHRDPKNFENPTKFDPERFSDENKGNIKPYTYVPFGAGPRNCIASRFALLELKTLFYH</sequence>
<evidence type="ECO:0000256" key="13">
    <source>
        <dbReference type="ARBA" id="ARBA00023136"/>
    </source>
</evidence>
<keyword evidence="7 14" id="KW-0479">Metal-binding</keyword>
<dbReference type="GO" id="GO:0016705">
    <property type="term" value="F:oxidoreductase activity, acting on paired donors, with incorporation or reduction of molecular oxygen"/>
    <property type="evidence" value="ECO:0007669"/>
    <property type="project" value="InterPro"/>
</dbReference>
<keyword evidence="9" id="KW-0492">Microsome</keyword>
<dbReference type="PANTHER" id="PTHR24292">
    <property type="entry name" value="CYTOCHROME P450"/>
    <property type="match status" value="1"/>
</dbReference>
<keyword evidence="10 15" id="KW-0560">Oxidoreductase</keyword>
<evidence type="ECO:0000256" key="12">
    <source>
        <dbReference type="ARBA" id="ARBA00023033"/>
    </source>
</evidence>
<dbReference type="InterPro" id="IPR036396">
    <property type="entry name" value="Cyt_P450_sf"/>
</dbReference>
<accession>A0AAR5QHA6</accession>
<evidence type="ECO:0000256" key="3">
    <source>
        <dbReference type="ARBA" id="ARBA00004174"/>
    </source>
</evidence>
<dbReference type="Proteomes" id="UP000019118">
    <property type="component" value="Unassembled WGS sequence"/>
</dbReference>
<evidence type="ECO:0000256" key="5">
    <source>
        <dbReference type="ARBA" id="ARBA00010617"/>
    </source>
</evidence>
<dbReference type="AlphaFoldDB" id="A0AAR5QHA6"/>
<evidence type="ECO:0008006" key="18">
    <source>
        <dbReference type="Google" id="ProtNLM"/>
    </source>
</evidence>
<reference evidence="17" key="1">
    <citation type="journal article" date="2013" name="Genome Biol.">
        <title>Draft genome of the mountain pine beetle, Dendroctonus ponderosae Hopkins, a major forest pest.</title>
        <authorList>
            <person name="Keeling C.I."/>
            <person name="Yuen M.M."/>
            <person name="Liao N.Y."/>
            <person name="Docking T.R."/>
            <person name="Chan S.K."/>
            <person name="Taylor G.A."/>
            <person name="Palmquist D.L."/>
            <person name="Jackman S.D."/>
            <person name="Nguyen A."/>
            <person name="Li M."/>
            <person name="Henderson H."/>
            <person name="Janes J.K."/>
            <person name="Zhao Y."/>
            <person name="Pandoh P."/>
            <person name="Moore R."/>
            <person name="Sperling F.A."/>
            <person name="Huber D.P."/>
            <person name="Birol I."/>
            <person name="Jones S.J."/>
            <person name="Bohlmann J."/>
        </authorList>
    </citation>
    <scope>NUCLEOTIDE SEQUENCE</scope>
</reference>
<keyword evidence="17" id="KW-1185">Reference proteome</keyword>
<dbReference type="Gene3D" id="1.10.630.10">
    <property type="entry name" value="Cytochrome P450"/>
    <property type="match status" value="1"/>
</dbReference>
<evidence type="ECO:0000313" key="16">
    <source>
        <dbReference type="EnsemblMetazoa" id="XP_019772614.1"/>
    </source>
</evidence>
<feature type="binding site" description="axial binding residue" evidence="14">
    <location>
        <position position="180"/>
    </location>
    <ligand>
        <name>heme</name>
        <dbReference type="ChEBI" id="CHEBI:30413"/>
    </ligand>
    <ligandPart>
        <name>Fe</name>
        <dbReference type="ChEBI" id="CHEBI:18248"/>
    </ligandPart>
</feature>
<comment type="subcellular location">
    <subcellularLocation>
        <location evidence="4">Endoplasmic reticulum membrane</location>
        <topology evidence="4">Peripheral membrane protein</topology>
    </subcellularLocation>
    <subcellularLocation>
        <location evidence="3">Microsome membrane</location>
        <topology evidence="3">Peripheral membrane protein</topology>
    </subcellularLocation>
</comment>
<keyword evidence="8" id="KW-0256">Endoplasmic reticulum</keyword>
<dbReference type="Pfam" id="PF00067">
    <property type="entry name" value="p450"/>
    <property type="match status" value="1"/>
</dbReference>
<evidence type="ECO:0000313" key="17">
    <source>
        <dbReference type="Proteomes" id="UP000019118"/>
    </source>
</evidence>
<evidence type="ECO:0000256" key="1">
    <source>
        <dbReference type="ARBA" id="ARBA00001971"/>
    </source>
</evidence>
<evidence type="ECO:0000256" key="2">
    <source>
        <dbReference type="ARBA" id="ARBA00003690"/>
    </source>
</evidence>
<evidence type="ECO:0000256" key="6">
    <source>
        <dbReference type="ARBA" id="ARBA00022617"/>
    </source>
</evidence>
<organism evidence="16 17">
    <name type="scientific">Dendroctonus ponderosae</name>
    <name type="common">Mountain pine beetle</name>
    <dbReference type="NCBI Taxonomy" id="77166"/>
    <lineage>
        <taxon>Eukaryota</taxon>
        <taxon>Metazoa</taxon>
        <taxon>Ecdysozoa</taxon>
        <taxon>Arthropoda</taxon>
        <taxon>Hexapoda</taxon>
        <taxon>Insecta</taxon>
        <taxon>Pterygota</taxon>
        <taxon>Neoptera</taxon>
        <taxon>Endopterygota</taxon>
        <taxon>Coleoptera</taxon>
        <taxon>Polyphaga</taxon>
        <taxon>Cucujiformia</taxon>
        <taxon>Curculionidae</taxon>
        <taxon>Scolytinae</taxon>
        <taxon>Dendroctonus</taxon>
    </lineage>
</organism>
<dbReference type="InterPro" id="IPR002403">
    <property type="entry name" value="Cyt_P450_E_grp-IV"/>
</dbReference>
<name>A0AAR5QHA6_DENPD</name>
<dbReference type="InterPro" id="IPR001128">
    <property type="entry name" value="Cyt_P450"/>
</dbReference>
<keyword evidence="6 14" id="KW-0349">Heme</keyword>
<evidence type="ECO:0000256" key="10">
    <source>
        <dbReference type="ARBA" id="ARBA00023002"/>
    </source>
</evidence>
<keyword evidence="11 14" id="KW-0408">Iron</keyword>
<dbReference type="PROSITE" id="PS00086">
    <property type="entry name" value="CYTOCHROME_P450"/>
    <property type="match status" value="1"/>
</dbReference>
<comment type="function">
    <text evidence="2">May be involved in the metabolism of insect hormones and in the breakdown of synthetic insecticides.</text>
</comment>
<evidence type="ECO:0000256" key="7">
    <source>
        <dbReference type="ARBA" id="ARBA00022723"/>
    </source>
</evidence>
<dbReference type="GO" id="GO:0005789">
    <property type="term" value="C:endoplasmic reticulum membrane"/>
    <property type="evidence" value="ECO:0007669"/>
    <property type="project" value="UniProtKB-SubCell"/>
</dbReference>
<evidence type="ECO:0000256" key="8">
    <source>
        <dbReference type="ARBA" id="ARBA00022824"/>
    </source>
</evidence>
<evidence type="ECO:0000256" key="15">
    <source>
        <dbReference type="RuleBase" id="RU000461"/>
    </source>
</evidence>
<reference evidence="16" key="2">
    <citation type="submission" date="2024-08" db="UniProtKB">
        <authorList>
            <consortium name="EnsemblMetazoa"/>
        </authorList>
    </citation>
    <scope>IDENTIFICATION</scope>
</reference>
<proteinExistence type="inferred from homology"/>
<dbReference type="InterPro" id="IPR017972">
    <property type="entry name" value="Cyt_P450_CS"/>
</dbReference>